<evidence type="ECO:0000256" key="6">
    <source>
        <dbReference type="ARBA" id="ARBA00022679"/>
    </source>
</evidence>
<feature type="transmembrane region" description="Helical" evidence="18">
    <location>
        <begin position="15"/>
        <end position="37"/>
    </location>
</feature>
<dbReference type="InterPro" id="IPR008207">
    <property type="entry name" value="Sig_transdc_His_kin_Hpt_dom"/>
</dbReference>
<dbReference type="SUPFAM" id="SSF47226">
    <property type="entry name" value="Histidine-containing phosphotransfer domain, HPT domain"/>
    <property type="match status" value="1"/>
</dbReference>
<dbReference type="InterPro" id="IPR005467">
    <property type="entry name" value="His_kinase_dom"/>
</dbReference>
<dbReference type="GO" id="GO:0005886">
    <property type="term" value="C:plasma membrane"/>
    <property type="evidence" value="ECO:0007669"/>
    <property type="project" value="UniProtKB-SubCell"/>
</dbReference>
<keyword evidence="8" id="KW-0547">Nucleotide-binding</keyword>
<evidence type="ECO:0000256" key="11">
    <source>
        <dbReference type="ARBA" id="ARBA00022989"/>
    </source>
</evidence>
<dbReference type="EC" id="2.7.13.3" evidence="3"/>
<dbReference type="OrthoDB" id="9810730at2"/>
<evidence type="ECO:0000256" key="18">
    <source>
        <dbReference type="SAM" id="Phobius"/>
    </source>
</evidence>
<dbReference type="InterPro" id="IPR011006">
    <property type="entry name" value="CheY-like_superfamily"/>
</dbReference>
<dbReference type="Gene3D" id="1.20.120.160">
    <property type="entry name" value="HPT domain"/>
    <property type="match status" value="1"/>
</dbReference>
<keyword evidence="5 17" id="KW-0597">Phosphoprotein</keyword>
<dbReference type="GO" id="GO:0005524">
    <property type="term" value="F:ATP binding"/>
    <property type="evidence" value="ECO:0007669"/>
    <property type="project" value="UniProtKB-KW"/>
</dbReference>
<keyword evidence="6" id="KW-0808">Transferase</keyword>
<dbReference type="InterPro" id="IPR001789">
    <property type="entry name" value="Sig_transdc_resp-reg_receiver"/>
</dbReference>
<dbReference type="InterPro" id="IPR000700">
    <property type="entry name" value="PAS-assoc_C"/>
</dbReference>
<evidence type="ECO:0000256" key="4">
    <source>
        <dbReference type="ARBA" id="ARBA00022475"/>
    </source>
</evidence>
<proteinExistence type="predicted"/>
<keyword evidence="25" id="KW-1185">Reference proteome</keyword>
<evidence type="ECO:0000256" key="2">
    <source>
        <dbReference type="ARBA" id="ARBA00004651"/>
    </source>
</evidence>
<evidence type="ECO:0000256" key="3">
    <source>
        <dbReference type="ARBA" id="ARBA00012438"/>
    </source>
</evidence>
<protein>
    <recommendedName>
        <fullName evidence="15">Sensory/regulatory protein RpfC</fullName>
        <ecNumber evidence="3">2.7.13.3</ecNumber>
    </recommendedName>
</protein>
<keyword evidence="12" id="KW-0902">Two-component regulatory system</keyword>
<dbReference type="InterPro" id="IPR000014">
    <property type="entry name" value="PAS"/>
</dbReference>
<comment type="subcellular location">
    <subcellularLocation>
        <location evidence="2">Cell membrane</location>
        <topology evidence="2">Multi-pass membrane protein</topology>
    </subcellularLocation>
</comment>
<dbReference type="CDD" id="cd00130">
    <property type="entry name" value="PAS"/>
    <property type="match status" value="2"/>
</dbReference>
<evidence type="ECO:0000256" key="17">
    <source>
        <dbReference type="PROSITE-ProRule" id="PRU00169"/>
    </source>
</evidence>
<dbReference type="SMART" id="SM00065">
    <property type="entry name" value="GAF"/>
    <property type="match status" value="1"/>
</dbReference>
<dbReference type="InterPro" id="IPR029016">
    <property type="entry name" value="GAF-like_dom_sf"/>
</dbReference>
<evidence type="ECO:0000256" key="10">
    <source>
        <dbReference type="ARBA" id="ARBA00022840"/>
    </source>
</evidence>
<evidence type="ECO:0000259" key="20">
    <source>
        <dbReference type="PROSITE" id="PS50110"/>
    </source>
</evidence>
<feature type="transmembrane region" description="Helical" evidence="18">
    <location>
        <begin position="57"/>
        <end position="77"/>
    </location>
</feature>
<evidence type="ECO:0000256" key="7">
    <source>
        <dbReference type="ARBA" id="ARBA00022692"/>
    </source>
</evidence>
<dbReference type="Gene3D" id="3.30.450.20">
    <property type="entry name" value="PAS domain"/>
    <property type="match status" value="2"/>
</dbReference>
<dbReference type="InterPro" id="IPR001610">
    <property type="entry name" value="PAC"/>
</dbReference>
<dbReference type="CDD" id="cd00088">
    <property type="entry name" value="HPT"/>
    <property type="match status" value="1"/>
</dbReference>
<name>A0A1Z4BZB2_9GAMM</name>
<sequence>MNKRHSATQQLNRRFLLSLLTISLTIFLVEIAVMLVLDFYRQHIASLTVYQEAAIDALLMCLISAPLLWFFVLRRLVVQIGLERDVALKQTRLNAELRRAMDYHSLVSIANAQGQIIHANKIFCEVSGYSLEELLGKDHRIINSGYHDKDYIRTMWQTIRQGQIWQGVFCNRRKNGSLYWVDSTITPLKDEYGLIYQYISVRQDITAQKQANEQLIMLMRAVNASADMILLTDAARHIHYTNPALCRISGWPEMALQGKTPDILDSPHCDKATLAAMDAALGKGESWSGRLLQRRKAPLPFAIAGQTPPPDPQDYWVELNISPVVNRDSSLAGYVQIQRDINAQVQEEIARQMEIEDTAACLAIAELLQQSAPLAERCGQVLDILFSLQAFGLQRKGGVFLRPPEEDCLHLFVLRGQFSEEFIRKEQRVALGDCLCGRAAVSGELLISDDCFCDPRHEHTFQGMQAHGHYIVPIVATGGVLGIIFLYTTPYPAHLPKRIAMLKQVGEMLGIAVLQDRAQASLEKARDMAMQAALAKSEFLANMSHEIRTPMNGVLGMLDLLRDTDMSANQWSLLETAYSSAEALLVILNDILDFSKLEAGKVELEHIDFNLPELAEDVCALLAVRAHAKNLELNCFMPTELPSFWQGDPGRIRQVLTNLIGNAVKFTEYGEVSVTAQYLPDSLGQHRVRFEVRDTGIGIAEPAQAQLFQAFSQAESNTSRRFGGTGLGLSICKKMVELMGGDIGLQSASGQGTCFWFTLPLQPGQVPVTDKPPTDIVGKRVLIVDDNATNRMILKHYLTYWGIVANTADSGSAALAELHQALTDGTPYHLALLDMHMPQMDGLSLARLITGTPALTDLPRIMLTSGGLLNDAERRDLGLAQCLLKPARQTQLFDAISHALCDDGQTLSPKAKQPPPKPSYAGKKVLVVEDNQVNQKVIIGMLAKFQVSPDLADNGKLAFDKLLQTTYDLILMDCQMPMMDGYQTTRELRLLEKGRNFPRQTIVALTANADNNERTNCLAAGMDDYLAKPFTQEQLTAMLARWLGADAAEYPDTESAQALPAPTTPVWDRAVALQNLADDEELLLAMLAVFLDQAPGQLADVQKGAATADLPLLANTAHSLKGSLSYLGAEDARACAGAIEAAVRNQPPADYGQLCTELQLKITALMAVFRHYLADNSIEGQT</sequence>
<comment type="subunit">
    <text evidence="14">At low DSF concentrations, interacts with RpfF.</text>
</comment>
<dbReference type="Gene3D" id="3.30.565.10">
    <property type="entry name" value="Histidine kinase-like ATPase, C-terminal domain"/>
    <property type="match status" value="1"/>
</dbReference>
<dbReference type="SMART" id="SM00073">
    <property type="entry name" value="HPT"/>
    <property type="match status" value="1"/>
</dbReference>
<feature type="transmembrane region" description="Helical" evidence="18">
    <location>
        <begin position="470"/>
        <end position="488"/>
    </location>
</feature>
<dbReference type="InterPro" id="IPR036890">
    <property type="entry name" value="HATPase_C_sf"/>
</dbReference>
<feature type="domain" description="HPt" evidence="23">
    <location>
        <begin position="1079"/>
        <end position="1172"/>
    </location>
</feature>
<dbReference type="CDD" id="cd17546">
    <property type="entry name" value="REC_hyHK_CKI1_RcsC-like"/>
    <property type="match status" value="1"/>
</dbReference>
<evidence type="ECO:0000259" key="21">
    <source>
        <dbReference type="PROSITE" id="PS50112"/>
    </source>
</evidence>
<dbReference type="Proteomes" id="UP000197019">
    <property type="component" value="Chromosome"/>
</dbReference>
<dbReference type="InterPro" id="IPR013655">
    <property type="entry name" value="PAS_fold_3"/>
</dbReference>
<feature type="domain" description="PAS" evidence="21">
    <location>
        <begin position="93"/>
        <end position="150"/>
    </location>
</feature>
<gene>
    <name evidence="24" type="ORF">CEK71_11250</name>
</gene>
<dbReference type="GO" id="GO:0000155">
    <property type="term" value="F:phosphorelay sensor kinase activity"/>
    <property type="evidence" value="ECO:0007669"/>
    <property type="project" value="InterPro"/>
</dbReference>
<dbReference type="SMART" id="SM00091">
    <property type="entry name" value="PAS"/>
    <property type="match status" value="2"/>
</dbReference>
<dbReference type="Pfam" id="PF00512">
    <property type="entry name" value="HisKA"/>
    <property type="match status" value="1"/>
</dbReference>
<dbReference type="InterPro" id="IPR036097">
    <property type="entry name" value="HisK_dim/P_sf"/>
</dbReference>
<dbReference type="SUPFAM" id="SSF47384">
    <property type="entry name" value="Homodimeric domain of signal transducing histidine kinase"/>
    <property type="match status" value="1"/>
</dbReference>
<evidence type="ECO:0000256" key="15">
    <source>
        <dbReference type="ARBA" id="ARBA00068150"/>
    </source>
</evidence>
<dbReference type="SUPFAM" id="SSF55874">
    <property type="entry name" value="ATPase domain of HSP90 chaperone/DNA topoisomerase II/histidine kinase"/>
    <property type="match status" value="1"/>
</dbReference>
<dbReference type="SMART" id="SM00448">
    <property type="entry name" value="REC"/>
    <property type="match status" value="2"/>
</dbReference>
<dbReference type="PROSITE" id="PS50110">
    <property type="entry name" value="RESPONSE_REGULATORY"/>
    <property type="match status" value="2"/>
</dbReference>
<organism evidence="24 25">
    <name type="scientific">Methylovulum psychrotolerans</name>
    <dbReference type="NCBI Taxonomy" id="1704499"/>
    <lineage>
        <taxon>Bacteria</taxon>
        <taxon>Pseudomonadati</taxon>
        <taxon>Pseudomonadota</taxon>
        <taxon>Gammaproteobacteria</taxon>
        <taxon>Methylococcales</taxon>
        <taxon>Methylococcaceae</taxon>
        <taxon>Methylovulum</taxon>
    </lineage>
</organism>
<dbReference type="FunFam" id="3.30.565.10:FF:000010">
    <property type="entry name" value="Sensor histidine kinase RcsC"/>
    <property type="match status" value="1"/>
</dbReference>
<feature type="domain" description="Histidine kinase" evidence="19">
    <location>
        <begin position="542"/>
        <end position="763"/>
    </location>
</feature>
<dbReference type="KEGG" id="mpsy:CEK71_11250"/>
<dbReference type="InterPro" id="IPR035965">
    <property type="entry name" value="PAS-like_dom_sf"/>
</dbReference>
<dbReference type="SUPFAM" id="SSF55781">
    <property type="entry name" value="GAF domain-like"/>
    <property type="match status" value="1"/>
</dbReference>
<dbReference type="Gene3D" id="3.40.50.2300">
    <property type="match status" value="2"/>
</dbReference>
<dbReference type="AlphaFoldDB" id="A0A1Z4BZB2"/>
<dbReference type="InterPro" id="IPR004358">
    <property type="entry name" value="Sig_transdc_His_kin-like_C"/>
</dbReference>
<evidence type="ECO:0000256" key="5">
    <source>
        <dbReference type="ARBA" id="ARBA00022553"/>
    </source>
</evidence>
<dbReference type="Pfam" id="PF00072">
    <property type="entry name" value="Response_reg"/>
    <property type="match status" value="2"/>
</dbReference>
<comment type="catalytic activity">
    <reaction evidence="1">
        <text>ATP + protein L-histidine = ADP + protein N-phospho-L-histidine.</text>
        <dbReference type="EC" id="2.7.13.3"/>
    </reaction>
</comment>
<dbReference type="PANTHER" id="PTHR45339">
    <property type="entry name" value="HYBRID SIGNAL TRANSDUCTION HISTIDINE KINASE J"/>
    <property type="match status" value="1"/>
</dbReference>
<keyword evidence="13 18" id="KW-0472">Membrane</keyword>
<dbReference type="Pfam" id="PF08447">
    <property type="entry name" value="PAS_3"/>
    <property type="match status" value="1"/>
</dbReference>
<dbReference type="PRINTS" id="PR00344">
    <property type="entry name" value="BCTRLSENSOR"/>
</dbReference>
<evidence type="ECO:0000256" key="13">
    <source>
        <dbReference type="ARBA" id="ARBA00023136"/>
    </source>
</evidence>
<accession>A0A1Z4BZB2</accession>
<dbReference type="Gene3D" id="3.30.450.40">
    <property type="match status" value="1"/>
</dbReference>
<dbReference type="Gene3D" id="1.10.287.130">
    <property type="match status" value="1"/>
</dbReference>
<dbReference type="CDD" id="cd00082">
    <property type="entry name" value="HisKA"/>
    <property type="match status" value="1"/>
</dbReference>
<evidence type="ECO:0000259" key="19">
    <source>
        <dbReference type="PROSITE" id="PS50109"/>
    </source>
</evidence>
<evidence type="ECO:0000256" key="14">
    <source>
        <dbReference type="ARBA" id="ARBA00064003"/>
    </source>
</evidence>
<evidence type="ECO:0000256" key="9">
    <source>
        <dbReference type="ARBA" id="ARBA00022777"/>
    </source>
</evidence>
<dbReference type="SMART" id="SM00387">
    <property type="entry name" value="HATPase_c"/>
    <property type="match status" value="1"/>
</dbReference>
<evidence type="ECO:0000259" key="22">
    <source>
        <dbReference type="PROSITE" id="PS50113"/>
    </source>
</evidence>
<dbReference type="InterPro" id="IPR003018">
    <property type="entry name" value="GAF"/>
</dbReference>
<dbReference type="PROSITE" id="PS50112">
    <property type="entry name" value="PAS"/>
    <property type="match status" value="1"/>
</dbReference>
<dbReference type="NCBIfam" id="TIGR00229">
    <property type="entry name" value="sensory_box"/>
    <property type="match status" value="2"/>
</dbReference>
<dbReference type="GO" id="GO:0006355">
    <property type="term" value="P:regulation of DNA-templated transcription"/>
    <property type="evidence" value="ECO:0007669"/>
    <property type="project" value="InterPro"/>
</dbReference>
<dbReference type="Pfam" id="PF13185">
    <property type="entry name" value="GAF_2"/>
    <property type="match status" value="1"/>
</dbReference>
<feature type="modified residue" description="4-aspartylphosphate" evidence="17">
    <location>
        <position position="973"/>
    </location>
</feature>
<dbReference type="InterPro" id="IPR013767">
    <property type="entry name" value="PAS_fold"/>
</dbReference>
<reference evidence="24 25" key="1">
    <citation type="submission" date="2017-06" db="EMBL/GenBank/DDBJ databases">
        <title>Genome Sequencing of the methanotroph Methylovulum psychrotolerants str. HV10-M2 isolated from a high-altitude environment.</title>
        <authorList>
            <person name="Mateos-Rivera A."/>
        </authorList>
    </citation>
    <scope>NUCLEOTIDE SEQUENCE [LARGE SCALE GENOMIC DNA]</scope>
    <source>
        <strain evidence="24 25">HV10_M2</strain>
    </source>
</reference>
<dbReference type="RefSeq" id="WP_088619471.1">
    <property type="nucleotide sequence ID" value="NZ_CP022129.1"/>
</dbReference>
<dbReference type="FunFam" id="1.10.287.130:FF:000002">
    <property type="entry name" value="Two-component osmosensing histidine kinase"/>
    <property type="match status" value="1"/>
</dbReference>
<evidence type="ECO:0000256" key="16">
    <source>
        <dbReference type="PROSITE-ProRule" id="PRU00110"/>
    </source>
</evidence>
<evidence type="ECO:0000256" key="12">
    <source>
        <dbReference type="ARBA" id="ARBA00023012"/>
    </source>
</evidence>
<dbReference type="SMART" id="SM00086">
    <property type="entry name" value="PAC"/>
    <property type="match status" value="2"/>
</dbReference>
<dbReference type="Pfam" id="PF00989">
    <property type="entry name" value="PAS"/>
    <property type="match status" value="1"/>
</dbReference>
<keyword evidence="11 18" id="KW-1133">Transmembrane helix</keyword>
<feature type="domain" description="PAC" evidence="22">
    <location>
        <begin position="163"/>
        <end position="217"/>
    </location>
</feature>
<dbReference type="InterPro" id="IPR003661">
    <property type="entry name" value="HisK_dim/P_dom"/>
</dbReference>
<dbReference type="InterPro" id="IPR003594">
    <property type="entry name" value="HATPase_dom"/>
</dbReference>
<feature type="modified residue" description="4-aspartylphosphate" evidence="17">
    <location>
        <position position="834"/>
    </location>
</feature>
<evidence type="ECO:0000256" key="1">
    <source>
        <dbReference type="ARBA" id="ARBA00000085"/>
    </source>
</evidence>
<evidence type="ECO:0000313" key="25">
    <source>
        <dbReference type="Proteomes" id="UP000197019"/>
    </source>
</evidence>
<evidence type="ECO:0000256" key="8">
    <source>
        <dbReference type="ARBA" id="ARBA00022741"/>
    </source>
</evidence>
<evidence type="ECO:0000313" key="24">
    <source>
        <dbReference type="EMBL" id="ASF46599.1"/>
    </source>
</evidence>
<keyword evidence="4" id="KW-1003">Cell membrane</keyword>
<dbReference type="EMBL" id="CP022129">
    <property type="protein sequence ID" value="ASF46599.1"/>
    <property type="molecule type" value="Genomic_DNA"/>
</dbReference>
<dbReference type="Pfam" id="PF02518">
    <property type="entry name" value="HATPase_c"/>
    <property type="match status" value="1"/>
</dbReference>
<dbReference type="SUPFAM" id="SSF55785">
    <property type="entry name" value="PYP-like sensor domain (PAS domain)"/>
    <property type="match status" value="2"/>
</dbReference>
<feature type="domain" description="Response regulatory" evidence="20">
    <location>
        <begin position="780"/>
        <end position="900"/>
    </location>
</feature>
<feature type="modified residue" description="Phosphohistidine" evidence="16">
    <location>
        <position position="1118"/>
    </location>
</feature>
<dbReference type="CDD" id="cd16922">
    <property type="entry name" value="HATPase_EvgS-ArcB-TorS-like"/>
    <property type="match status" value="1"/>
</dbReference>
<feature type="domain" description="Response regulatory" evidence="20">
    <location>
        <begin position="924"/>
        <end position="1043"/>
    </location>
</feature>
<keyword evidence="7 18" id="KW-0812">Transmembrane</keyword>
<dbReference type="SMART" id="SM00388">
    <property type="entry name" value="HisKA"/>
    <property type="match status" value="1"/>
</dbReference>
<keyword evidence="9 24" id="KW-0418">Kinase</keyword>
<keyword evidence="10" id="KW-0067">ATP-binding</keyword>
<dbReference type="InterPro" id="IPR036641">
    <property type="entry name" value="HPT_dom_sf"/>
</dbReference>
<dbReference type="PANTHER" id="PTHR45339:SF1">
    <property type="entry name" value="HYBRID SIGNAL TRANSDUCTION HISTIDINE KINASE J"/>
    <property type="match status" value="1"/>
</dbReference>
<dbReference type="Pfam" id="PF01627">
    <property type="entry name" value="Hpt"/>
    <property type="match status" value="1"/>
</dbReference>
<dbReference type="PROSITE" id="PS50894">
    <property type="entry name" value="HPT"/>
    <property type="match status" value="1"/>
</dbReference>
<dbReference type="PROSITE" id="PS50113">
    <property type="entry name" value="PAC"/>
    <property type="match status" value="1"/>
</dbReference>
<dbReference type="PROSITE" id="PS50109">
    <property type="entry name" value="HIS_KIN"/>
    <property type="match status" value="1"/>
</dbReference>
<evidence type="ECO:0000259" key="23">
    <source>
        <dbReference type="PROSITE" id="PS50894"/>
    </source>
</evidence>
<dbReference type="SUPFAM" id="SSF52172">
    <property type="entry name" value="CheY-like"/>
    <property type="match status" value="2"/>
</dbReference>